<dbReference type="GO" id="GO:0005789">
    <property type="term" value="C:endoplasmic reticulum membrane"/>
    <property type="evidence" value="ECO:0007669"/>
    <property type="project" value="UniProtKB-SubCell"/>
</dbReference>
<reference evidence="8" key="1">
    <citation type="journal article" date="2013" name="Genome Announc.">
        <title>Genome sequence of the food spoilage yeast Zygosaccharomyces bailii CLIB 213(T).</title>
        <authorList>
            <person name="Galeote V."/>
            <person name="Bigey F."/>
            <person name="Devillers H."/>
            <person name="Neuveglise C."/>
            <person name="Dequin S."/>
        </authorList>
    </citation>
    <scope>NUCLEOTIDE SEQUENCE [LARGE SCALE GENOMIC DNA]</scope>
    <source>
        <strain evidence="8">CLIB 213 / ATCC 58445 / CBS 680 / CCRC 21525 / NBRC 1098 / NCYC 1416 / NRRL Y-2227</strain>
    </source>
</reference>
<evidence type="ECO:0000256" key="2">
    <source>
        <dbReference type="ARBA" id="ARBA00022692"/>
    </source>
</evidence>
<dbReference type="OrthoDB" id="16679at2759"/>
<evidence type="ECO:0000256" key="3">
    <source>
        <dbReference type="ARBA" id="ARBA00022824"/>
    </source>
</evidence>
<keyword evidence="2 6" id="KW-0812">Transmembrane</keyword>
<sequence length="65" mass="7604">MAIQTPKQRIANQRFNKRNEKFRKYGKKKETPQQWQLPVSRGWLILLGFLIVGGGVLELLSQFFA</sequence>
<evidence type="ECO:0000256" key="4">
    <source>
        <dbReference type="ARBA" id="ARBA00022989"/>
    </source>
</evidence>
<keyword evidence="3 6" id="KW-0256">Endoplasmic reticulum</keyword>
<name>A0A8J2TAW7_ZYGB2</name>
<dbReference type="Proteomes" id="UP000019375">
    <property type="component" value="Unassembled WGS sequence"/>
</dbReference>
<keyword evidence="5 6" id="KW-0472">Membrane</keyword>
<keyword evidence="4 6" id="KW-1133">Transmembrane helix</keyword>
<evidence type="ECO:0000256" key="1">
    <source>
        <dbReference type="ARBA" id="ARBA00005500"/>
    </source>
</evidence>
<evidence type="ECO:0000256" key="5">
    <source>
        <dbReference type="ARBA" id="ARBA00023136"/>
    </source>
</evidence>
<evidence type="ECO:0000256" key="6">
    <source>
        <dbReference type="RuleBase" id="RU364120"/>
    </source>
</evidence>
<gene>
    <name evidence="7" type="ORF">BN860_05182g</name>
</gene>
<protein>
    <recommendedName>
        <fullName evidence="6">Stress-associated endoplasmic reticulum protein</fullName>
    </recommendedName>
</protein>
<comment type="subcellular location">
    <subcellularLocation>
        <location evidence="6">Membrane</location>
        <topology evidence="6">Single-pass membrane protein</topology>
    </subcellularLocation>
    <subcellularLocation>
        <location evidence="6">Endoplasmic reticulum membrane</location>
        <topology evidence="6">Single-pass membrane protein</topology>
    </subcellularLocation>
</comment>
<dbReference type="AlphaFoldDB" id="A0A8J2TAW7"/>
<feature type="transmembrane region" description="Helical" evidence="6">
    <location>
        <begin position="43"/>
        <end position="64"/>
    </location>
</feature>
<dbReference type="Pfam" id="PF06624">
    <property type="entry name" value="RAMP4"/>
    <property type="match status" value="1"/>
</dbReference>
<proteinExistence type="inferred from homology"/>
<evidence type="ECO:0000313" key="7">
    <source>
        <dbReference type="EMBL" id="CDF91118.1"/>
    </source>
</evidence>
<evidence type="ECO:0000313" key="8">
    <source>
        <dbReference type="Proteomes" id="UP000019375"/>
    </source>
</evidence>
<organism evidence="7 8">
    <name type="scientific">Zygosaccharomyces bailii (strain CLIB 213 / ATCC 58445 / CBS 680 / BCRC 21525 / NBRC 1098 / NCYC 1416 / NRRL Y-2227)</name>
    <dbReference type="NCBI Taxonomy" id="1333698"/>
    <lineage>
        <taxon>Eukaryota</taxon>
        <taxon>Fungi</taxon>
        <taxon>Dikarya</taxon>
        <taxon>Ascomycota</taxon>
        <taxon>Saccharomycotina</taxon>
        <taxon>Saccharomycetes</taxon>
        <taxon>Saccharomycetales</taxon>
        <taxon>Saccharomycetaceae</taxon>
        <taxon>Zygosaccharomyces</taxon>
    </lineage>
</organism>
<accession>A0A8J2TAW7</accession>
<dbReference type="EMBL" id="HG316462">
    <property type="protein sequence ID" value="CDF91118.1"/>
    <property type="molecule type" value="Genomic_DNA"/>
</dbReference>
<comment type="function">
    <text evidence="6">Interacts with target proteins during translocation into the lumen of the endoplasmic reticulum. Protects unfolded target proteins against degradation and facilitate correct glycosylation.</text>
</comment>
<comment type="similarity">
    <text evidence="1 6">Belongs to the RAMP4 family.</text>
</comment>
<dbReference type="InterPro" id="IPR010580">
    <property type="entry name" value="ER_stress-assoc"/>
</dbReference>
<keyword evidence="8" id="KW-1185">Reference proteome</keyword>